<gene>
    <name evidence="2" type="ORF">ACFSR2_14795</name>
</gene>
<keyword evidence="1" id="KW-0732">Signal</keyword>
<comment type="caution">
    <text evidence="2">The sequence shown here is derived from an EMBL/GenBank/DDBJ whole genome shotgun (WGS) entry which is preliminary data.</text>
</comment>
<dbReference type="RefSeq" id="WP_340240521.1">
    <property type="nucleotide sequence ID" value="NZ_JBBEWC010000021.1"/>
</dbReference>
<reference evidence="3" key="1">
    <citation type="journal article" date="2019" name="Int. J. Syst. Evol. Microbiol.">
        <title>The Global Catalogue of Microorganisms (GCM) 10K type strain sequencing project: providing services to taxonomists for standard genome sequencing and annotation.</title>
        <authorList>
            <consortium name="The Broad Institute Genomics Platform"/>
            <consortium name="The Broad Institute Genome Sequencing Center for Infectious Disease"/>
            <person name="Wu L."/>
            <person name="Ma J."/>
        </authorList>
    </citation>
    <scope>NUCLEOTIDE SEQUENCE [LARGE SCALE GENOMIC DNA]</scope>
    <source>
        <strain evidence="3">KCTC 52344</strain>
    </source>
</reference>
<protein>
    <recommendedName>
        <fullName evidence="4">DUF922 domain-containing protein</fullName>
    </recommendedName>
</protein>
<keyword evidence="3" id="KW-1185">Reference proteome</keyword>
<proteinExistence type="predicted"/>
<evidence type="ECO:0000313" key="3">
    <source>
        <dbReference type="Proteomes" id="UP001597510"/>
    </source>
</evidence>
<evidence type="ECO:0008006" key="4">
    <source>
        <dbReference type="Google" id="ProtNLM"/>
    </source>
</evidence>
<dbReference type="Pfam" id="PF06037">
    <property type="entry name" value="DUF922"/>
    <property type="match status" value="1"/>
</dbReference>
<name>A0ABW5J8K6_9BACT</name>
<evidence type="ECO:0000313" key="2">
    <source>
        <dbReference type="EMBL" id="MFD2522166.1"/>
    </source>
</evidence>
<feature type="chain" id="PRO_5046558839" description="DUF922 domain-containing protein" evidence="1">
    <location>
        <begin position="23"/>
        <end position="358"/>
    </location>
</feature>
<dbReference type="InterPro" id="IPR010321">
    <property type="entry name" value="DUF922"/>
</dbReference>
<accession>A0ABW5J8K6</accession>
<sequence>MQKTVKLAILVFCWAFMPTLRAQHLITLKDSRVDIKPVGYHIADIKDGRPSKNGIGTIISAFNEKDPIGIAGGVKTGIQSFIAKNLAKDVNTVPILYHITRLSVAETRAQSGVSGKMALSVSFERIGKNDTVSLVTSDVYMDYRRSGGANPNMNNYESVLHQLIVQTLGYFADWMELNNEKHEALNKGVEIIIQPDYKRNDTDTIYYETRKVHWGDFRGRPSGFSKYGAAIFSNFGYQSSFKVSKGIIQAFVETRTYMVRGMSWANESAKNDYSLAHEQLHFDITKLVVERFKRKVKAMHAESIEDLNSMIQYEYLESYKEMNRLQKEYDDETRHSLDTFKQAEWAQKIKMWLNEVLG</sequence>
<dbReference type="Proteomes" id="UP001597510">
    <property type="component" value="Unassembled WGS sequence"/>
</dbReference>
<dbReference type="EMBL" id="JBHULC010000014">
    <property type="protein sequence ID" value="MFD2522166.1"/>
    <property type="molecule type" value="Genomic_DNA"/>
</dbReference>
<organism evidence="2 3">
    <name type="scientific">Emticicia soli</name>
    <dbReference type="NCBI Taxonomy" id="2027878"/>
    <lineage>
        <taxon>Bacteria</taxon>
        <taxon>Pseudomonadati</taxon>
        <taxon>Bacteroidota</taxon>
        <taxon>Cytophagia</taxon>
        <taxon>Cytophagales</taxon>
        <taxon>Leadbetterellaceae</taxon>
        <taxon>Emticicia</taxon>
    </lineage>
</organism>
<evidence type="ECO:0000256" key="1">
    <source>
        <dbReference type="SAM" id="SignalP"/>
    </source>
</evidence>
<feature type="signal peptide" evidence="1">
    <location>
        <begin position="1"/>
        <end position="22"/>
    </location>
</feature>